<reference evidence="2" key="1">
    <citation type="submission" date="2020-01" db="EMBL/GenBank/DDBJ databases">
        <authorList>
            <person name="Meier V. D."/>
            <person name="Meier V D."/>
        </authorList>
    </citation>
    <scope>NUCLEOTIDE SEQUENCE</scope>
    <source>
        <strain evidence="2">HLG_WM_MAG_05</strain>
    </source>
</reference>
<dbReference type="EMBL" id="CACVAU010000064">
    <property type="protein sequence ID" value="CAA6822447.1"/>
    <property type="molecule type" value="Genomic_DNA"/>
</dbReference>
<name>A0A6S6TWG2_9BACT</name>
<sequence>MKTLLLTLIILSTTSLNSATIEGVKPSYNKVYRTDRLGDSYYFLLLTKDGKYHHLFTNKTDSLSPSELKSSKLLEILKKKQSWGKAFPKKGTYTISKGKIYTKLLWNPIQILSPRKIKYLNKIFIIQ</sequence>
<feature type="chain" id="PRO_5028460006" evidence="1">
    <location>
        <begin position="19"/>
        <end position="127"/>
    </location>
</feature>
<keyword evidence="1" id="KW-0732">Signal</keyword>
<accession>A0A6S6TWG2</accession>
<protein>
    <submittedName>
        <fullName evidence="2">Uncharacterized protein</fullName>
    </submittedName>
</protein>
<proteinExistence type="predicted"/>
<feature type="signal peptide" evidence="1">
    <location>
        <begin position="1"/>
        <end position="18"/>
    </location>
</feature>
<organism evidence="2">
    <name type="scientific">uncultured Sulfurovum sp</name>
    <dbReference type="NCBI Taxonomy" id="269237"/>
    <lineage>
        <taxon>Bacteria</taxon>
        <taxon>Pseudomonadati</taxon>
        <taxon>Campylobacterota</taxon>
        <taxon>Epsilonproteobacteria</taxon>
        <taxon>Campylobacterales</taxon>
        <taxon>Sulfurovaceae</taxon>
        <taxon>Sulfurovum</taxon>
        <taxon>environmental samples</taxon>
    </lineage>
</organism>
<evidence type="ECO:0000313" key="2">
    <source>
        <dbReference type="EMBL" id="CAA6822447.1"/>
    </source>
</evidence>
<evidence type="ECO:0000256" key="1">
    <source>
        <dbReference type="SAM" id="SignalP"/>
    </source>
</evidence>
<gene>
    <name evidence="2" type="ORF">HELGO_WM5704</name>
</gene>
<dbReference type="AlphaFoldDB" id="A0A6S6TWG2"/>